<keyword evidence="2" id="KW-1185">Reference proteome</keyword>
<dbReference type="InterPro" id="IPR038369">
    <property type="entry name" value="SpoVAD_sf"/>
</dbReference>
<sequence>MSNKKVGKQTIMLENAPAIIGVASIVGPKEGQGPLKDYFDLIINDMYFQEKSWEKAERKMMKEAVEMAIKNSKLPYDAVEYFIAGDLLNQIISAGYTARDIGIPFLGIYGACSTMSEGLALGAMIVDGGFAENVVVATSSHFCTAERQFRFPLELGNQRPPTAQTTVTGAGAAVISLKNDNPRITFITIGKVIDMGQKNPNDMGSAMAPAAVDTIFRHFEDTKRSPDYYDLIVTGDLASIGKDIAEDLLKEKGLDISNKYSDCGLMIFSPNQDVHAGGSGCGCAATVFCGYIYKEMKKGRFNKVLLVATGALMSTTSTQQGESIPCIAHAVAIENL</sequence>
<dbReference type="OrthoDB" id="9770068at2"/>
<dbReference type="PATRIC" id="fig|520767.4.peg.1532"/>
<evidence type="ECO:0000313" key="1">
    <source>
        <dbReference type="EMBL" id="KYO65790.1"/>
    </source>
</evidence>
<dbReference type="RefSeq" id="WP_068748548.1">
    <property type="nucleotide sequence ID" value="NZ_LOHZ01000032.1"/>
</dbReference>
<dbReference type="NCBIfam" id="NF006160">
    <property type="entry name" value="PRK08304.1"/>
    <property type="match status" value="1"/>
</dbReference>
<dbReference type="AlphaFoldDB" id="A0A161PWN5"/>
<accession>A0A161PWN5</accession>
<dbReference type="SUPFAM" id="SSF53901">
    <property type="entry name" value="Thiolase-like"/>
    <property type="match status" value="1"/>
</dbReference>
<dbReference type="EMBL" id="LOHZ01000032">
    <property type="protein sequence ID" value="KYO65790.1"/>
    <property type="molecule type" value="Genomic_DNA"/>
</dbReference>
<gene>
    <name evidence="1" type="primary">spoVAD</name>
    <name evidence="1" type="ORF">ATZ99_14280</name>
</gene>
<dbReference type="Proteomes" id="UP000075737">
    <property type="component" value="Unassembled WGS sequence"/>
</dbReference>
<proteinExistence type="predicted"/>
<dbReference type="InterPro" id="IPR016039">
    <property type="entry name" value="Thiolase-like"/>
</dbReference>
<evidence type="ECO:0000313" key="2">
    <source>
        <dbReference type="Proteomes" id="UP000075737"/>
    </source>
</evidence>
<dbReference type="NCBIfam" id="TIGR02845">
    <property type="entry name" value="spore_V_AD"/>
    <property type="match status" value="1"/>
</dbReference>
<dbReference type="Pfam" id="PF07451">
    <property type="entry name" value="SpoVAD"/>
    <property type="match status" value="1"/>
</dbReference>
<organism evidence="1 2">
    <name type="scientific">Thermovenabulum gondwanense</name>
    <dbReference type="NCBI Taxonomy" id="520767"/>
    <lineage>
        <taxon>Bacteria</taxon>
        <taxon>Bacillati</taxon>
        <taxon>Bacillota</taxon>
        <taxon>Clostridia</taxon>
        <taxon>Thermosediminibacterales</taxon>
        <taxon>Thermosediminibacteraceae</taxon>
        <taxon>Thermovenabulum</taxon>
    </lineage>
</organism>
<comment type="caution">
    <text evidence="1">The sequence shown here is derived from an EMBL/GenBank/DDBJ whole genome shotgun (WGS) entry which is preliminary data.</text>
</comment>
<dbReference type="Gene3D" id="3.40.47.40">
    <property type="entry name" value="Stage V sporulation protein AD"/>
    <property type="match status" value="1"/>
</dbReference>
<dbReference type="PIRSF" id="PIRSF011570">
    <property type="entry name" value="SpoVAD"/>
    <property type="match status" value="1"/>
</dbReference>
<dbReference type="GO" id="GO:0016746">
    <property type="term" value="F:acyltransferase activity"/>
    <property type="evidence" value="ECO:0007669"/>
    <property type="project" value="InterPro"/>
</dbReference>
<dbReference type="InterPro" id="IPR010894">
    <property type="entry name" value="SpoVAD"/>
</dbReference>
<reference evidence="1 2" key="1">
    <citation type="submission" date="2015-12" db="EMBL/GenBank/DDBJ databases">
        <title>Draft genome of Thermovenabulum gondwanense isolated from a red thermophilic microbial mat colonisisng an outflow channel of a bore well.</title>
        <authorList>
            <person name="Patel B.K."/>
        </authorList>
    </citation>
    <scope>NUCLEOTIDE SEQUENCE [LARGE SCALE GENOMIC DNA]</scope>
    <source>
        <strain evidence="1 2">R270</strain>
    </source>
</reference>
<name>A0A161PWN5_9FIRM</name>
<protein>
    <submittedName>
        <fullName evidence="1">Stage V sporulation protein AD</fullName>
    </submittedName>
</protein>
<dbReference type="STRING" id="520767.ATZ99_14280"/>
<dbReference type="NCBIfam" id="NF009069">
    <property type="entry name" value="PRK12404.1"/>
    <property type="match status" value="1"/>
</dbReference>